<keyword evidence="2" id="KW-1185">Reference proteome</keyword>
<proteinExistence type="predicted"/>
<evidence type="ECO:0000313" key="1">
    <source>
        <dbReference type="EMBL" id="MFD1314693.1"/>
    </source>
</evidence>
<organism evidence="1 2">
    <name type="scientific">Namhaeicola litoreus</name>
    <dbReference type="NCBI Taxonomy" id="1052145"/>
    <lineage>
        <taxon>Bacteria</taxon>
        <taxon>Pseudomonadati</taxon>
        <taxon>Bacteroidota</taxon>
        <taxon>Flavobacteriia</taxon>
        <taxon>Flavobacteriales</taxon>
        <taxon>Flavobacteriaceae</taxon>
        <taxon>Namhaeicola</taxon>
    </lineage>
</organism>
<evidence type="ECO:0008006" key="3">
    <source>
        <dbReference type="Google" id="ProtNLM"/>
    </source>
</evidence>
<accession>A0ABW3XYM8</accession>
<evidence type="ECO:0000313" key="2">
    <source>
        <dbReference type="Proteomes" id="UP001597201"/>
    </source>
</evidence>
<protein>
    <recommendedName>
        <fullName evidence="3">ABM domain-containing protein</fullName>
    </recommendedName>
</protein>
<name>A0ABW3XYM8_9FLAO</name>
<dbReference type="EMBL" id="JBHTMY010000002">
    <property type="protein sequence ID" value="MFD1314693.1"/>
    <property type="molecule type" value="Genomic_DNA"/>
</dbReference>
<dbReference type="RefSeq" id="WP_377176547.1">
    <property type="nucleotide sequence ID" value="NZ_JBHTMY010000002.1"/>
</dbReference>
<sequence>MYVNILSFKIDEKDGISGNELSMFEDNLTKKPKGLDRFHIFKDKVKANKFYLIEYWKSVEHKDQMESNDKTSVLSRIHKVSQDHRYKKIECDVVI</sequence>
<gene>
    <name evidence="1" type="ORF">ACFQ39_03620</name>
</gene>
<comment type="caution">
    <text evidence="1">The sequence shown here is derived from an EMBL/GenBank/DDBJ whole genome shotgun (WGS) entry which is preliminary data.</text>
</comment>
<reference evidence="2" key="1">
    <citation type="journal article" date="2019" name="Int. J. Syst. Evol. Microbiol.">
        <title>The Global Catalogue of Microorganisms (GCM) 10K type strain sequencing project: providing services to taxonomists for standard genome sequencing and annotation.</title>
        <authorList>
            <consortium name="The Broad Institute Genomics Platform"/>
            <consortium name="The Broad Institute Genome Sequencing Center for Infectious Disease"/>
            <person name="Wu L."/>
            <person name="Ma J."/>
        </authorList>
    </citation>
    <scope>NUCLEOTIDE SEQUENCE [LARGE SCALE GENOMIC DNA]</scope>
    <source>
        <strain evidence="2">CCUG 61485</strain>
    </source>
</reference>
<dbReference type="Proteomes" id="UP001597201">
    <property type="component" value="Unassembled WGS sequence"/>
</dbReference>